<dbReference type="AlphaFoldDB" id="A0A1L6MYD1"/>
<dbReference type="EMBL" id="CP016908">
    <property type="protein sequence ID" value="APS00496.1"/>
    <property type="molecule type" value="Genomic_DNA"/>
</dbReference>
<keyword evidence="3" id="KW-1185">Reference proteome</keyword>
<feature type="transmembrane region" description="Helical" evidence="1">
    <location>
        <begin position="65"/>
        <end position="85"/>
    </location>
</feature>
<keyword evidence="1" id="KW-0472">Membrane</keyword>
<evidence type="ECO:0000313" key="3">
    <source>
        <dbReference type="Proteomes" id="UP000185544"/>
    </source>
</evidence>
<feature type="transmembrane region" description="Helical" evidence="1">
    <location>
        <begin position="122"/>
        <end position="142"/>
    </location>
</feature>
<dbReference type="KEGG" id="pabo:BCY86_07260"/>
<feature type="transmembrane region" description="Helical" evidence="1">
    <location>
        <begin position="154"/>
        <end position="174"/>
    </location>
</feature>
<feature type="transmembrane region" description="Helical" evidence="1">
    <location>
        <begin position="186"/>
        <end position="208"/>
    </location>
</feature>
<accession>A0A1L6MYD1</accession>
<dbReference type="Proteomes" id="UP000185544">
    <property type="component" value="Chromosome"/>
</dbReference>
<name>A0A1L6MYD1_9BACT</name>
<dbReference type="RefSeq" id="WP_075277165.1">
    <property type="nucleotide sequence ID" value="NZ_CP016908.1"/>
</dbReference>
<feature type="transmembrane region" description="Helical" evidence="1">
    <location>
        <begin position="239"/>
        <end position="257"/>
    </location>
</feature>
<evidence type="ECO:0000256" key="1">
    <source>
        <dbReference type="SAM" id="Phobius"/>
    </source>
</evidence>
<proteinExistence type="predicted"/>
<sequence length="268" mass="29675">MRLFHFPKNLRERWLACFELGIVQASKSTTAVIAWWGACLLFLFFLAAAAFFTSFEKSSSVSPAFLLYVTLALSWGPGLLFIWGATKNGFDLDRSHGLIQLAFSRGVPLWIYLLGRMGGLSLILLMISLSGALLFLILTYTHPIAFYHASWADQFVRCFFYSSLFALTLPPLAFSIGTTSSRLKKLGLFVLLFYLPAWLQLVGLPTLFPSSSLKNATLPFTLIPLYSISTSDEASLLERFQACIMLFSVAGVGLALTKRHLSASTKQG</sequence>
<organism evidence="2 3">
    <name type="scientific">Pajaroellobacter abortibovis</name>
    <dbReference type="NCBI Taxonomy" id="1882918"/>
    <lineage>
        <taxon>Bacteria</taxon>
        <taxon>Pseudomonadati</taxon>
        <taxon>Myxococcota</taxon>
        <taxon>Polyangia</taxon>
        <taxon>Polyangiales</taxon>
        <taxon>Polyangiaceae</taxon>
    </lineage>
</organism>
<protein>
    <submittedName>
        <fullName evidence="2">Uncharacterized protein</fullName>
    </submittedName>
</protein>
<feature type="transmembrane region" description="Helical" evidence="1">
    <location>
        <begin position="33"/>
        <end position="53"/>
    </location>
</feature>
<keyword evidence="1" id="KW-1133">Transmembrane helix</keyword>
<evidence type="ECO:0000313" key="2">
    <source>
        <dbReference type="EMBL" id="APS00496.1"/>
    </source>
</evidence>
<dbReference type="STRING" id="1882918.BCY86_07260"/>
<reference evidence="2 3" key="1">
    <citation type="submission" date="2016-08" db="EMBL/GenBank/DDBJ databases">
        <title>Identification and validation of antigenic proteins from Pajaroellobacter abortibovis using de-novo genome sequence assembly and reverse vaccinology.</title>
        <authorList>
            <person name="Welly B.T."/>
            <person name="Miller M.R."/>
            <person name="Stott J.L."/>
            <person name="Blanchard M.T."/>
            <person name="Islas-Trejo A.D."/>
            <person name="O'Rourke S.M."/>
            <person name="Young A.E."/>
            <person name="Medrano J.F."/>
            <person name="Van Eenennaam A.L."/>
        </authorList>
    </citation>
    <scope>NUCLEOTIDE SEQUENCE [LARGE SCALE GENOMIC DNA]</scope>
    <source>
        <strain evidence="2 3">BTF92-0548A/99-0131</strain>
    </source>
</reference>
<keyword evidence="1" id="KW-0812">Transmembrane</keyword>
<gene>
    <name evidence="2" type="ORF">BCY86_07260</name>
</gene>